<dbReference type="RefSeq" id="WP_346824322.1">
    <property type="nucleotide sequence ID" value="NZ_JBDKWZ010000023.1"/>
</dbReference>
<evidence type="ECO:0000256" key="1">
    <source>
        <dbReference type="SAM" id="Phobius"/>
    </source>
</evidence>
<accession>A0AAW9SLB6</accession>
<evidence type="ECO:0000313" key="3">
    <source>
        <dbReference type="Proteomes" id="UP001403385"/>
    </source>
</evidence>
<reference evidence="2 3" key="1">
    <citation type="submission" date="2024-04" db="EMBL/GenBank/DDBJ databases">
        <title>Novel genus in family Flammeovirgaceae.</title>
        <authorList>
            <person name="Nguyen T.H."/>
            <person name="Vuong T.Q."/>
            <person name="Le H."/>
            <person name="Kim S.-G."/>
        </authorList>
    </citation>
    <scope>NUCLEOTIDE SEQUENCE [LARGE SCALE GENOMIC DNA]</scope>
    <source>
        <strain evidence="2 3">JCM 23209</strain>
    </source>
</reference>
<dbReference type="Proteomes" id="UP001403385">
    <property type="component" value="Unassembled WGS sequence"/>
</dbReference>
<protein>
    <submittedName>
        <fullName evidence="2">Uncharacterized protein</fullName>
    </submittedName>
</protein>
<feature type="transmembrane region" description="Helical" evidence="1">
    <location>
        <begin position="129"/>
        <end position="147"/>
    </location>
</feature>
<organism evidence="2 3">
    <name type="scientific">Rapidithrix thailandica</name>
    <dbReference type="NCBI Taxonomy" id="413964"/>
    <lineage>
        <taxon>Bacteria</taxon>
        <taxon>Pseudomonadati</taxon>
        <taxon>Bacteroidota</taxon>
        <taxon>Cytophagia</taxon>
        <taxon>Cytophagales</taxon>
        <taxon>Flammeovirgaceae</taxon>
        <taxon>Rapidithrix</taxon>
    </lineage>
</organism>
<gene>
    <name evidence="2" type="ORF">AAG747_26735</name>
</gene>
<proteinExistence type="predicted"/>
<keyword evidence="1" id="KW-0472">Membrane</keyword>
<evidence type="ECO:0000313" key="2">
    <source>
        <dbReference type="EMBL" id="MEN7551541.1"/>
    </source>
</evidence>
<dbReference type="EMBL" id="JBDKWZ010000023">
    <property type="protein sequence ID" value="MEN7551541.1"/>
    <property type="molecule type" value="Genomic_DNA"/>
</dbReference>
<dbReference type="AlphaFoldDB" id="A0AAW9SLB6"/>
<keyword evidence="3" id="KW-1185">Reference proteome</keyword>
<keyword evidence="1" id="KW-1133">Transmembrane helix</keyword>
<name>A0AAW9SLB6_9BACT</name>
<keyword evidence="1" id="KW-0812">Transmembrane</keyword>
<comment type="caution">
    <text evidence="2">The sequence shown here is derived from an EMBL/GenBank/DDBJ whole genome shotgun (WGS) entry which is preliminary data.</text>
</comment>
<feature type="transmembrane region" description="Helical" evidence="1">
    <location>
        <begin position="153"/>
        <end position="170"/>
    </location>
</feature>
<sequence>MSTLRKNIAFNVPDSNDVVEKTIDYFTQSGFKLLDKGENILTFGRGSILSNMWTFNPLQWKSEVKIEIVNQKVIANFEVNTTGQKVTLKEENLWDKFINNFKRQLTEQVDFKPENSKALQATKRNSLKWVMMGVLIGGVPAGLIASLTGINSVISIGAIGGAIGFLILKINNERSKNDKK</sequence>